<evidence type="ECO:0000256" key="3">
    <source>
        <dbReference type="PROSITE-ProRule" id="PRU00192"/>
    </source>
</evidence>
<dbReference type="PROSITE" id="PS50010">
    <property type="entry name" value="DH_2"/>
    <property type="match status" value="1"/>
</dbReference>
<dbReference type="Pfam" id="PF00018">
    <property type="entry name" value="SH3_1"/>
    <property type="match status" value="1"/>
</dbReference>
<evidence type="ECO:0000313" key="14">
    <source>
        <dbReference type="RefSeq" id="XP_033780612.1"/>
    </source>
</evidence>
<evidence type="ECO:0000313" key="10">
    <source>
        <dbReference type="RefSeq" id="XP_033780606.1"/>
    </source>
</evidence>
<feature type="region of interest" description="Disordered" evidence="4">
    <location>
        <begin position="538"/>
        <end position="575"/>
    </location>
</feature>
<feature type="compositionally biased region" description="Basic and acidic residues" evidence="4">
    <location>
        <begin position="462"/>
        <end position="476"/>
    </location>
</feature>
<dbReference type="RefSeq" id="XP_033780605.1">
    <property type="nucleotide sequence ID" value="XM_033924714.1"/>
</dbReference>
<dbReference type="Gene3D" id="2.30.30.40">
    <property type="entry name" value="SH3 Domains"/>
    <property type="match status" value="1"/>
</dbReference>
<dbReference type="InterPro" id="IPR001452">
    <property type="entry name" value="SH3_domain"/>
</dbReference>
<evidence type="ECO:0000256" key="1">
    <source>
        <dbReference type="ARBA" id="ARBA00022443"/>
    </source>
</evidence>
<feature type="region of interest" description="Disordered" evidence="4">
    <location>
        <begin position="362"/>
        <end position="408"/>
    </location>
</feature>
<dbReference type="InterPro" id="IPR047270">
    <property type="entry name" value="PH_ephexin"/>
</dbReference>
<feature type="domain" description="PH" evidence="6">
    <location>
        <begin position="827"/>
        <end position="930"/>
    </location>
</feature>
<keyword evidence="1 3" id="KW-0728">SH3 domain</keyword>
<feature type="domain" description="DH" evidence="7">
    <location>
        <begin position="601"/>
        <end position="785"/>
    </location>
</feature>
<reference evidence="9 10" key="1">
    <citation type="submission" date="2025-04" db="UniProtKB">
        <authorList>
            <consortium name="RefSeq"/>
        </authorList>
    </citation>
    <scope>IDENTIFICATION</scope>
</reference>
<dbReference type="InterPro" id="IPR011993">
    <property type="entry name" value="PH-like_dom_sf"/>
</dbReference>
<dbReference type="AlphaFoldDB" id="A0A6P8P9Y6"/>
<evidence type="ECO:0000259" key="7">
    <source>
        <dbReference type="PROSITE" id="PS50010"/>
    </source>
</evidence>
<dbReference type="CDD" id="cd01221">
    <property type="entry name" value="PH_ephexin"/>
    <property type="match status" value="1"/>
</dbReference>
<dbReference type="Pfam" id="PF00621">
    <property type="entry name" value="RhoGEF"/>
    <property type="match status" value="1"/>
</dbReference>
<dbReference type="SUPFAM" id="SSF50729">
    <property type="entry name" value="PH domain-like"/>
    <property type="match status" value="1"/>
</dbReference>
<evidence type="ECO:0000256" key="4">
    <source>
        <dbReference type="SAM" id="MobiDB-lite"/>
    </source>
</evidence>
<dbReference type="PROSITE" id="PS50002">
    <property type="entry name" value="SH3"/>
    <property type="match status" value="1"/>
</dbReference>
<dbReference type="RefSeq" id="XP_033780612.1">
    <property type="nucleotide sequence ID" value="XM_033924721.1"/>
</dbReference>
<dbReference type="SUPFAM" id="SSF48065">
    <property type="entry name" value="DBL homology domain (DH-domain)"/>
    <property type="match status" value="1"/>
</dbReference>
<feature type="region of interest" description="Disordered" evidence="4">
    <location>
        <begin position="455"/>
        <end position="486"/>
    </location>
</feature>
<dbReference type="SMART" id="SM00326">
    <property type="entry name" value="SH3"/>
    <property type="match status" value="1"/>
</dbReference>
<dbReference type="RefSeq" id="XP_033780609.1">
    <property type="nucleotide sequence ID" value="XM_033924718.1"/>
</dbReference>
<gene>
    <name evidence="9 10 11 12 13 14" type="primary">ARHGEF15</name>
</gene>
<dbReference type="InterPro" id="IPR001849">
    <property type="entry name" value="PH_domain"/>
</dbReference>
<dbReference type="RefSeq" id="XP_033780606.1">
    <property type="nucleotide sequence ID" value="XM_033924715.1"/>
</dbReference>
<dbReference type="PROSITE" id="PS50003">
    <property type="entry name" value="PH_DOMAIN"/>
    <property type="match status" value="1"/>
</dbReference>
<dbReference type="SMART" id="SM00233">
    <property type="entry name" value="PH"/>
    <property type="match status" value="1"/>
</dbReference>
<dbReference type="FunFam" id="1.20.900.10:FF:000007">
    <property type="entry name" value="rho guanine nucleotide exchange factor 19"/>
    <property type="match status" value="1"/>
</dbReference>
<protein>
    <submittedName>
        <fullName evidence="9 10">Rho guanine nucleotide exchange factor 15 isoform X1</fullName>
    </submittedName>
</protein>
<dbReference type="InterPro" id="IPR000219">
    <property type="entry name" value="DH_dom"/>
</dbReference>
<evidence type="ECO:0000313" key="12">
    <source>
        <dbReference type="RefSeq" id="XP_033780610.1"/>
    </source>
</evidence>
<dbReference type="InterPro" id="IPR047271">
    <property type="entry name" value="Ephexin-like"/>
</dbReference>
<evidence type="ECO:0000313" key="9">
    <source>
        <dbReference type="RefSeq" id="XP_033780605.1"/>
    </source>
</evidence>
<organism evidence="8 11">
    <name type="scientific">Geotrypetes seraphini</name>
    <name type="common">Gaboon caecilian</name>
    <name type="synonym">Caecilia seraphini</name>
    <dbReference type="NCBI Taxonomy" id="260995"/>
    <lineage>
        <taxon>Eukaryota</taxon>
        <taxon>Metazoa</taxon>
        <taxon>Chordata</taxon>
        <taxon>Craniata</taxon>
        <taxon>Vertebrata</taxon>
        <taxon>Euteleostomi</taxon>
        <taxon>Amphibia</taxon>
        <taxon>Gymnophiona</taxon>
        <taxon>Geotrypetes</taxon>
    </lineage>
</organism>
<dbReference type="OrthoDB" id="27593at2759"/>
<dbReference type="CDD" id="cd11793">
    <property type="entry name" value="SH3_ephexin1_like"/>
    <property type="match status" value="1"/>
</dbReference>
<dbReference type="InterPro" id="IPR036028">
    <property type="entry name" value="SH3-like_dom_sf"/>
</dbReference>
<feature type="compositionally biased region" description="Polar residues" evidence="4">
    <location>
        <begin position="539"/>
        <end position="549"/>
    </location>
</feature>
<feature type="region of interest" description="Disordered" evidence="4">
    <location>
        <begin position="1"/>
        <end position="48"/>
    </location>
</feature>
<dbReference type="PANTHER" id="PTHR12845">
    <property type="entry name" value="GUANINE NUCLEOTIDE EXCHANGE FACTOR"/>
    <property type="match status" value="1"/>
</dbReference>
<evidence type="ECO:0000259" key="6">
    <source>
        <dbReference type="PROSITE" id="PS50003"/>
    </source>
</evidence>
<evidence type="ECO:0000313" key="13">
    <source>
        <dbReference type="RefSeq" id="XP_033780611.1"/>
    </source>
</evidence>
<evidence type="ECO:0000259" key="5">
    <source>
        <dbReference type="PROSITE" id="PS50002"/>
    </source>
</evidence>
<dbReference type="SUPFAM" id="SSF50044">
    <property type="entry name" value="SH3-domain"/>
    <property type="match status" value="1"/>
</dbReference>
<dbReference type="RefSeq" id="XP_033780611.1">
    <property type="nucleotide sequence ID" value="XM_033924720.1"/>
</dbReference>
<dbReference type="GO" id="GO:0005085">
    <property type="term" value="F:guanyl-nucleotide exchange factor activity"/>
    <property type="evidence" value="ECO:0007669"/>
    <property type="project" value="UniProtKB-KW"/>
</dbReference>
<feature type="domain" description="SH3" evidence="5">
    <location>
        <begin position="957"/>
        <end position="1018"/>
    </location>
</feature>
<dbReference type="Gene3D" id="1.20.900.10">
    <property type="entry name" value="Dbl homology (DH) domain"/>
    <property type="match status" value="1"/>
</dbReference>
<dbReference type="Proteomes" id="UP000515159">
    <property type="component" value="Chromosome 16"/>
</dbReference>
<dbReference type="RefSeq" id="XP_033780610.1">
    <property type="nucleotide sequence ID" value="XM_033924719.1"/>
</dbReference>
<dbReference type="InterPro" id="IPR035899">
    <property type="entry name" value="DBL_dom_sf"/>
</dbReference>
<dbReference type="CDD" id="cd00160">
    <property type="entry name" value="RhoGEF"/>
    <property type="match status" value="1"/>
</dbReference>
<accession>A0A6P8P9Y6</accession>
<dbReference type="CTD" id="22899"/>
<dbReference type="PANTHER" id="PTHR12845:SF7">
    <property type="entry name" value="RHO GUANINE NUCLEOTIDE EXCHANGE FACTOR 15"/>
    <property type="match status" value="1"/>
</dbReference>
<evidence type="ECO:0000256" key="2">
    <source>
        <dbReference type="ARBA" id="ARBA00022658"/>
    </source>
</evidence>
<name>A0A6P8P9Y6_GEOSA</name>
<dbReference type="SMART" id="SM00325">
    <property type="entry name" value="RhoGEF"/>
    <property type="match status" value="1"/>
</dbReference>
<keyword evidence="2" id="KW-0344">Guanine-nucleotide releasing factor</keyword>
<keyword evidence="8" id="KW-1185">Reference proteome</keyword>
<evidence type="ECO:0000313" key="11">
    <source>
        <dbReference type="RefSeq" id="XP_033780609.1"/>
    </source>
</evidence>
<sequence length="1053" mass="117644">MSSTQSLPPLAPLTQKPTRFIKARPPLRQRPYLPPRPDPAKLTPPASTVLATAPVETVKKVLVSLNETEAPADDAGTTQPAEERPCSWQKMGNVKKIAGRFDHGKIPLHPPSKPARVFRKSSDVGMTPIRTSRAVSKSEEALIPATVDQEDGLDIGKESWHPADGVSQYGLETDEMPTKHMGHSEGERAVMEPESDCRAACPCICHTRRPGMVLVWVPAPTPAREGAVTPSGSSLSSSSDSLSFQHSFAVGEEVAHGRSEDVNGNLARGSAPDSKSDLPKASKPWANKSKSYPVQRRSLRGAADAGAGSFKNEGVSSSPPADTGVILTSYKSMAEGSLGGDELFESGVDCNGRGADALVSGERAVKGSSVPKPPRRNKICSQASTEMEEADEQPPAVPPKAPKKPPRAALAPLLFFRKGSLRREEGRKALEGEEWLGSGGGARRLSAHATCVDPLSYTPLTQEERRERGAAEEESSKAANDLSPSKEMALDLDAEHSGERSASITSPKLIDWESRLQDEPLYQTYRLTVIRKEIKRQTVPRNNSTTSFDCPSGSPPSLSEYGGGSPRQSRRSVTPQNTLWQELPVVRESGILEKMSTEQRKMQESMFEVLTSEASYLRSLTLLIEHFMNSRELDETLIIREKKILFSNILKVKEISERFLKDLEERVDESLEISDVCDIIHHHAQHNFQVYKDYVRNQVYQEKTYSSLMERNVHFATVITRLQELPQCQRLPFMSFLLLPFQRITRIKMLIENILKQTKEGSRIEQNAMKALTSVSKIIEDCNSEVGRMKQTEELIHINQKIEFDKLKAVPIISQTRYLEKQGELSEVIQKGSLFGIKPRFTPVYFFLFNDFLLITHRKSSEKYVVVDYAHRSLVQVEGHGECSHGAGVENGFFLTLLENHQGKMCERLFKAPSQSDMHRWIAAFPKHKEQAHSNTDTIYEDWGERGCQVPLGPQNEDCLQVQCVEPYVAVQADELSLEPTDIINVLRKTTEGWYEGIRLSDGLKGWFPSKYVQEITNEHVRRRNLRERYRVMQVARQIQVTRTASIKKYSSA</sequence>
<dbReference type="Gene3D" id="2.30.29.30">
    <property type="entry name" value="Pleckstrin-homology domain (PH domain)/Phosphotyrosine-binding domain (PTB)"/>
    <property type="match status" value="1"/>
</dbReference>
<feature type="region of interest" description="Disordered" evidence="4">
    <location>
        <begin position="254"/>
        <end position="323"/>
    </location>
</feature>
<dbReference type="KEGG" id="gsh:117350437"/>
<evidence type="ECO:0000313" key="8">
    <source>
        <dbReference type="Proteomes" id="UP000515159"/>
    </source>
</evidence>
<proteinExistence type="predicted"/>
<dbReference type="GeneID" id="117350437"/>